<organism evidence="1 2">
    <name type="scientific">Micromonospora marina</name>
    <dbReference type="NCBI Taxonomy" id="307120"/>
    <lineage>
        <taxon>Bacteria</taxon>
        <taxon>Bacillati</taxon>
        <taxon>Actinomycetota</taxon>
        <taxon>Actinomycetes</taxon>
        <taxon>Micromonosporales</taxon>
        <taxon>Micromonosporaceae</taxon>
        <taxon>Micromonospora</taxon>
    </lineage>
</organism>
<evidence type="ECO:0000313" key="1">
    <source>
        <dbReference type="EMBL" id="SCE90324.1"/>
    </source>
</evidence>
<reference evidence="2" key="1">
    <citation type="submission" date="2016-06" db="EMBL/GenBank/DDBJ databases">
        <authorList>
            <person name="Varghese N."/>
        </authorList>
    </citation>
    <scope>NUCLEOTIDE SEQUENCE [LARGE SCALE GENOMIC DNA]</scope>
    <source>
        <strain evidence="2">DSM 45555</strain>
    </source>
</reference>
<dbReference type="AlphaFoldDB" id="A0A1C4W266"/>
<gene>
    <name evidence="1" type="ORF">GA0070215_104177</name>
</gene>
<evidence type="ECO:0000313" key="2">
    <source>
        <dbReference type="Proteomes" id="UP000198551"/>
    </source>
</evidence>
<dbReference type="EMBL" id="FMCV01000004">
    <property type="protein sequence ID" value="SCE90324.1"/>
    <property type="molecule type" value="Genomic_DNA"/>
</dbReference>
<dbReference type="Proteomes" id="UP000198551">
    <property type="component" value="Unassembled WGS sequence"/>
</dbReference>
<accession>A0A1C4W266</accession>
<sequence length="46" mass="5257">MRAHLLELHGDTQAAAEHYRLAARLTGSRPEQRYLNRRLARLTDGA</sequence>
<name>A0A1C4W266_9ACTN</name>
<evidence type="ECO:0008006" key="3">
    <source>
        <dbReference type="Google" id="ProtNLM"/>
    </source>
</evidence>
<keyword evidence="2" id="KW-1185">Reference proteome</keyword>
<dbReference type="RefSeq" id="WP_018784319.1">
    <property type="nucleotide sequence ID" value="NZ_FMCV01000004.1"/>
</dbReference>
<protein>
    <recommendedName>
        <fullName evidence="3">RNA polymerase sigma-70 factor, ECF subfamily</fullName>
    </recommendedName>
</protein>
<proteinExistence type="predicted"/>